<comment type="caution">
    <text evidence="1">The sequence shown here is derived from an EMBL/GenBank/DDBJ whole genome shotgun (WGS) entry which is preliminary data.</text>
</comment>
<reference evidence="1 2" key="1">
    <citation type="submission" date="2010-02" db="EMBL/GenBank/DDBJ databases">
        <authorList>
            <person name="Weinstock G."/>
            <person name="Sodergren E."/>
            <person name="Clifton S."/>
            <person name="Fulton L."/>
            <person name="Fulton B."/>
            <person name="Courtney L."/>
            <person name="Fronick C."/>
            <person name="Harrison M."/>
            <person name="Strong C."/>
            <person name="Farmer C."/>
            <person name="Delahaunty K."/>
            <person name="Markovic C."/>
            <person name="Hall O."/>
            <person name="Minx P."/>
            <person name="Tomlinson C."/>
            <person name="Mitreva M."/>
            <person name="Nelson J."/>
            <person name="Hou S."/>
            <person name="Wollam A."/>
            <person name="Pepin K.H."/>
            <person name="Johnson M."/>
            <person name="Bhonagiri V."/>
            <person name="Zhang X."/>
            <person name="Suruliraj S."/>
            <person name="Warren W."/>
            <person name="Chinwalla A."/>
            <person name="Mardis E.R."/>
            <person name="Wilson R.K."/>
        </authorList>
    </citation>
    <scope>NUCLEOTIDE SEQUENCE [LARGE SCALE GENOMIC DNA]</scope>
    <source>
        <strain evidence="1 2">DSM 20213</strain>
    </source>
</reference>
<dbReference type="HOGENOM" id="CLU_2932019_0_0_11"/>
<evidence type="ECO:0000313" key="1">
    <source>
        <dbReference type="EMBL" id="EFE89955.1"/>
    </source>
</evidence>
<dbReference type="AlphaFoldDB" id="D4BMD6"/>
<protein>
    <submittedName>
        <fullName evidence="1">Uncharacterized protein</fullName>
    </submittedName>
</protein>
<name>D4BMD6_BIFBR</name>
<evidence type="ECO:0000313" key="2">
    <source>
        <dbReference type="Proteomes" id="UP000003191"/>
    </source>
</evidence>
<keyword evidence="2" id="KW-1185">Reference proteome</keyword>
<organism evidence="1 2">
    <name type="scientific">Bifidobacterium breve DSM 20213 = JCM 1192</name>
    <dbReference type="NCBI Taxonomy" id="518634"/>
    <lineage>
        <taxon>Bacteria</taxon>
        <taxon>Bacillati</taxon>
        <taxon>Actinomycetota</taxon>
        <taxon>Actinomycetes</taxon>
        <taxon>Bifidobacteriales</taxon>
        <taxon>Bifidobacteriaceae</taxon>
        <taxon>Bifidobacterium</taxon>
    </lineage>
</organism>
<accession>D4BMD6</accession>
<dbReference type="EMBL" id="ACCG02000005">
    <property type="protein sequence ID" value="EFE89955.1"/>
    <property type="molecule type" value="Genomic_DNA"/>
</dbReference>
<gene>
    <name evidence="1" type="ORF">BIFBRE_03230</name>
</gene>
<sequence>MPVDLWNLLRHGFVPSFPVAICFVWRQKIVHGHGPCPYLKPRPKYAKFRALSHCSPFMES</sequence>
<proteinExistence type="predicted"/>
<dbReference type="Proteomes" id="UP000003191">
    <property type="component" value="Unassembled WGS sequence"/>
</dbReference>